<organism evidence="1 2">
    <name type="scientific">Flavobacterium humi</name>
    <dbReference type="NCBI Taxonomy" id="2562683"/>
    <lineage>
        <taxon>Bacteria</taxon>
        <taxon>Pseudomonadati</taxon>
        <taxon>Bacteroidota</taxon>
        <taxon>Flavobacteriia</taxon>
        <taxon>Flavobacteriales</taxon>
        <taxon>Flavobacteriaceae</taxon>
        <taxon>Flavobacterium</taxon>
    </lineage>
</organism>
<evidence type="ECO:0000313" key="2">
    <source>
        <dbReference type="Proteomes" id="UP000297407"/>
    </source>
</evidence>
<gene>
    <name evidence="1" type="ORF">E4635_06490</name>
</gene>
<dbReference type="Proteomes" id="UP000297407">
    <property type="component" value="Unassembled WGS sequence"/>
</dbReference>
<sequence>MKSISERGLGPRIGNAEKLVTALESFVNYLPQRPEFSIESLRIFINQIKDENEAVASKKQQYSLSVEARRLLFEKNLFSIRKVLTHINATVKAGYGRDAKEATDVGAIIAKIRGAEPKAKTSAEEESVSQSHRSFAATVQYFSDLIASLNHFGTNYNPSNGLLSVQSLKGLHAQAEAANNQVMAAFSQLKQMNDNRMDSYDHFSQMAIRVKDGVKAQYGMGSTEYRMIKGLVI</sequence>
<comment type="caution">
    <text evidence="1">The sequence shown here is derived from an EMBL/GenBank/DDBJ whole genome shotgun (WGS) entry which is preliminary data.</text>
</comment>
<evidence type="ECO:0000313" key="1">
    <source>
        <dbReference type="EMBL" id="TGD58557.1"/>
    </source>
</evidence>
<keyword evidence="2" id="KW-1185">Reference proteome</keyword>
<dbReference type="AlphaFoldDB" id="A0A4Z0LAR6"/>
<accession>A0A4Z0LAR6</accession>
<protein>
    <submittedName>
        <fullName evidence="1">Uncharacterized protein</fullName>
    </submittedName>
</protein>
<reference evidence="1 2" key="1">
    <citation type="submission" date="2019-04" db="EMBL/GenBank/DDBJ databases">
        <title>Flavobacterium sp. strain DS2-A Genome sequencing and assembly.</title>
        <authorList>
            <person name="Kim I."/>
        </authorList>
    </citation>
    <scope>NUCLEOTIDE SEQUENCE [LARGE SCALE GENOMIC DNA]</scope>
    <source>
        <strain evidence="1 2">DS2-A</strain>
    </source>
</reference>
<dbReference type="OrthoDB" id="1416897at2"/>
<name>A0A4Z0LAR6_9FLAO</name>
<proteinExistence type="predicted"/>
<dbReference type="RefSeq" id="WP_135525817.1">
    <property type="nucleotide sequence ID" value="NZ_SRLH01000003.1"/>
</dbReference>
<dbReference type="EMBL" id="SRLH01000003">
    <property type="protein sequence ID" value="TGD58557.1"/>
    <property type="molecule type" value="Genomic_DNA"/>
</dbReference>